<evidence type="ECO:0000313" key="2">
    <source>
        <dbReference type="Proteomes" id="UP000218418"/>
    </source>
</evidence>
<reference evidence="1 2" key="1">
    <citation type="submission" date="2017-06" db="EMBL/GenBank/DDBJ databases">
        <title>Genome sequencing of cyanobaciteial culture collection at National Institute for Environmental Studies (NIES).</title>
        <authorList>
            <person name="Hirose Y."/>
            <person name="Shimura Y."/>
            <person name="Fujisawa T."/>
            <person name="Nakamura Y."/>
            <person name="Kawachi M."/>
        </authorList>
    </citation>
    <scope>NUCLEOTIDE SEQUENCE [LARGE SCALE GENOMIC DNA]</scope>
    <source>
        <strain evidence="1 2">NIES-267</strain>
    </source>
</reference>
<protein>
    <recommendedName>
        <fullName evidence="3">DUF3445 domain-containing protein</fullName>
    </recommendedName>
</protein>
<organism evidence="1 2">
    <name type="scientific">Calothrix parasitica NIES-267</name>
    <dbReference type="NCBI Taxonomy" id="1973488"/>
    <lineage>
        <taxon>Bacteria</taxon>
        <taxon>Bacillati</taxon>
        <taxon>Cyanobacteriota</taxon>
        <taxon>Cyanophyceae</taxon>
        <taxon>Nostocales</taxon>
        <taxon>Calotrichaceae</taxon>
        <taxon>Calothrix</taxon>
    </lineage>
</organism>
<sequence length="338" mass="38965">MLFDLLREVKTVEESKDSACYFPLQNGRYEVKPGMMPLGSNFGNHADSKLFQLDSNFDSYRKVKIAARKSCLSKYFQTYNHSDSVAEAVAKLIINRLTREYPQYFNFSSDGEYLIVQCQLTKETLYLNANFQLLKYESADKTIFPDYISTLDALAAQIQSDIVVISRNSNHDNWMSAIHLCYPNHWSAEEKIGKDFAKTHLPVAGIEKINQRAKAIVNTMIQRKPMVRFAWGLSTDTRLNHHPQPPSGTGLKQWQGRNFEIENPSLFLRIERQVMWGLPQHNAAIFTIRTYFRDCRTIKKDIELNNKLSSAIESMTPEALTYKGLTETKNDILTWLNQ</sequence>
<dbReference type="EMBL" id="AP018227">
    <property type="protein sequence ID" value="BAY84300.1"/>
    <property type="molecule type" value="Genomic_DNA"/>
</dbReference>
<dbReference type="Proteomes" id="UP000218418">
    <property type="component" value="Chromosome"/>
</dbReference>
<dbReference type="InterPro" id="IPR021848">
    <property type="entry name" value="HODM_asu-like"/>
</dbReference>
<proteinExistence type="predicted"/>
<keyword evidence="2" id="KW-1185">Reference proteome</keyword>
<dbReference type="AlphaFoldDB" id="A0A1Z4LSS9"/>
<dbReference type="OrthoDB" id="5242510at2"/>
<accession>A0A1Z4LSS9</accession>
<dbReference type="Pfam" id="PF11927">
    <property type="entry name" value="HODM_asu-like"/>
    <property type="match status" value="1"/>
</dbReference>
<gene>
    <name evidence="1" type="ORF">NIES267_37960</name>
</gene>
<name>A0A1Z4LSS9_9CYAN</name>
<evidence type="ECO:0000313" key="1">
    <source>
        <dbReference type="EMBL" id="BAY84300.1"/>
    </source>
</evidence>
<evidence type="ECO:0008006" key="3">
    <source>
        <dbReference type="Google" id="ProtNLM"/>
    </source>
</evidence>